<dbReference type="CDD" id="cd00009">
    <property type="entry name" value="AAA"/>
    <property type="match status" value="1"/>
</dbReference>
<comment type="caution">
    <text evidence="4">The sequence shown here is derived from an EMBL/GenBank/DDBJ whole genome shotgun (WGS) entry which is preliminary data.</text>
</comment>
<dbReference type="SUPFAM" id="SSF52540">
    <property type="entry name" value="P-loop containing nucleoside triphosphate hydrolases"/>
    <property type="match status" value="1"/>
</dbReference>
<evidence type="ECO:0000313" key="5">
    <source>
        <dbReference type="Proteomes" id="UP000196084"/>
    </source>
</evidence>
<dbReference type="GO" id="GO:0016887">
    <property type="term" value="F:ATP hydrolysis activity"/>
    <property type="evidence" value="ECO:0007669"/>
    <property type="project" value="InterPro"/>
</dbReference>
<feature type="region of interest" description="Disordered" evidence="1">
    <location>
        <begin position="1"/>
        <end position="31"/>
    </location>
</feature>
<dbReference type="Pfam" id="PF07726">
    <property type="entry name" value="AAA_3"/>
    <property type="match status" value="1"/>
</dbReference>
<dbReference type="Gene3D" id="1.10.8.80">
    <property type="entry name" value="Magnesium chelatase subunit I, C-Terminal domain"/>
    <property type="match status" value="1"/>
</dbReference>
<dbReference type="EMBL" id="MWPH01000002">
    <property type="protein sequence ID" value="OVE85132.1"/>
    <property type="molecule type" value="Genomic_DNA"/>
</dbReference>
<reference evidence="4 5" key="1">
    <citation type="submission" date="2017-02" db="EMBL/GenBank/DDBJ databases">
        <title>Natronthermophilus aegyptiacus gen. nov.,sp. nov., an aerobic, extremely halophilic alkalithermophilic archaeon isolated from the athalassohaline Wadi An Natrun, Egypt.</title>
        <authorList>
            <person name="Zhao B."/>
        </authorList>
    </citation>
    <scope>NUCLEOTIDE SEQUENCE [LARGE SCALE GENOMIC DNA]</scope>
    <source>
        <strain evidence="4 5">CGMCC 1.3597</strain>
    </source>
</reference>
<dbReference type="AlphaFoldDB" id="A0A202EA62"/>
<evidence type="ECO:0000259" key="2">
    <source>
        <dbReference type="Pfam" id="PF07726"/>
    </source>
</evidence>
<dbReference type="OrthoDB" id="24581at2157"/>
<accession>A0A202EA62</accession>
<dbReference type="InterPro" id="IPR027417">
    <property type="entry name" value="P-loop_NTPase"/>
</dbReference>
<dbReference type="GO" id="GO:0005524">
    <property type="term" value="F:ATP binding"/>
    <property type="evidence" value="ECO:0007669"/>
    <property type="project" value="InterPro"/>
</dbReference>
<gene>
    <name evidence="4" type="ORF">B2G88_12375</name>
</gene>
<dbReference type="InterPro" id="IPR011703">
    <property type="entry name" value="ATPase_AAA-3"/>
</dbReference>
<keyword evidence="5" id="KW-1185">Reference proteome</keyword>
<dbReference type="PANTHER" id="PTHR42759:SF5">
    <property type="entry name" value="METHANOL DEHYDROGENASE REGULATOR"/>
    <property type="match status" value="1"/>
</dbReference>
<proteinExistence type="predicted"/>
<dbReference type="PANTHER" id="PTHR42759">
    <property type="entry name" value="MOXR FAMILY PROTEIN"/>
    <property type="match status" value="1"/>
</dbReference>
<dbReference type="Pfam" id="PF17863">
    <property type="entry name" value="AAA_lid_2"/>
    <property type="match status" value="1"/>
</dbReference>
<feature type="domain" description="ATPase AAA-3" evidence="2">
    <location>
        <begin position="72"/>
        <end position="201"/>
    </location>
</feature>
<feature type="domain" description="ChlI/MoxR AAA lid" evidence="3">
    <location>
        <begin position="268"/>
        <end position="330"/>
    </location>
</feature>
<dbReference type="RefSeq" id="WP_054863898.1">
    <property type="nucleotide sequence ID" value="NZ_MWPH01000002.1"/>
</dbReference>
<dbReference type="InterPro" id="IPR041628">
    <property type="entry name" value="ChlI/MoxR_AAA_lid"/>
</dbReference>
<sequence>MTDPDPTPAPAHAETDGAATAGLQTDSDTAEPLPVDDVATLHEAIEDNVSQVIVGHKAVIEHVSLALLARGHVLLDDVPGVGKTMLARAIATSIDCTFRRIQFTPDLLPTDVTGVNVFNQKDREFEFQSGPVFGNIVLGDEINRAPPKTQSALLEAMEEQQVTVDGETHTLPDPFTVIATQNAVEPNQTYELPLAELDRFMKKLHLGYPTPEEEAELLGRTVGDHPIESLESITDRETIVRARETVANARVAQPIRDYATRLVGYTREHARIGVSPRGTIALLRGAQARAVTSGRAYVIPDDIQAEAPAVLSHRIRVDDHDRDGDAIVSEALERVAVETPEQ</sequence>
<dbReference type="InterPro" id="IPR050764">
    <property type="entry name" value="CbbQ/NirQ/NorQ/GpvN"/>
</dbReference>
<protein>
    <submittedName>
        <fullName evidence="4">ATPase</fullName>
    </submittedName>
</protein>
<evidence type="ECO:0000256" key="1">
    <source>
        <dbReference type="SAM" id="MobiDB-lite"/>
    </source>
</evidence>
<organism evidence="4 5">
    <name type="scientific">Natronolimnobius baerhuensis</name>
    <dbReference type="NCBI Taxonomy" id="253108"/>
    <lineage>
        <taxon>Archaea</taxon>
        <taxon>Methanobacteriati</taxon>
        <taxon>Methanobacteriota</taxon>
        <taxon>Stenosarchaea group</taxon>
        <taxon>Halobacteria</taxon>
        <taxon>Halobacteriales</taxon>
        <taxon>Natrialbaceae</taxon>
        <taxon>Natronolimnobius</taxon>
    </lineage>
</organism>
<evidence type="ECO:0000259" key="3">
    <source>
        <dbReference type="Pfam" id="PF17863"/>
    </source>
</evidence>
<evidence type="ECO:0000313" key="4">
    <source>
        <dbReference type="EMBL" id="OVE85132.1"/>
    </source>
</evidence>
<dbReference type="Gene3D" id="3.40.50.300">
    <property type="entry name" value="P-loop containing nucleotide triphosphate hydrolases"/>
    <property type="match status" value="1"/>
</dbReference>
<dbReference type="Proteomes" id="UP000196084">
    <property type="component" value="Unassembled WGS sequence"/>
</dbReference>
<dbReference type="PIRSF" id="PIRSF002849">
    <property type="entry name" value="AAA_ATPase_chaperone_MoxR_prd"/>
    <property type="match status" value="1"/>
</dbReference>
<name>A0A202EA62_9EURY</name>